<dbReference type="Proteomes" id="UP001140502">
    <property type="component" value="Unassembled WGS sequence"/>
</dbReference>
<name>A0A9W8WFK2_9HYPO</name>
<evidence type="ECO:0008006" key="4">
    <source>
        <dbReference type="Google" id="ProtNLM"/>
    </source>
</evidence>
<accession>A0A9W8WFK2</accession>
<feature type="coiled-coil region" evidence="1">
    <location>
        <begin position="118"/>
        <end position="152"/>
    </location>
</feature>
<proteinExistence type="predicted"/>
<dbReference type="PANTHER" id="PTHR14305">
    <property type="entry name" value="E3 UBIQUITIN-PROTEIN LIGASE CCNB1IP1"/>
    <property type="match status" value="1"/>
</dbReference>
<dbReference type="OrthoDB" id="441210at2759"/>
<comment type="caution">
    <text evidence="2">The sequence shown here is derived from an EMBL/GenBank/DDBJ whole genome shotgun (WGS) entry which is preliminary data.</text>
</comment>
<dbReference type="AlphaFoldDB" id="A0A9W8WFK2"/>
<gene>
    <name evidence="2" type="ORF">N0V84_004445</name>
</gene>
<sequence>MQVRFQSPRPTRCLPNAARSHIFCMECAERLGVTGQETERRNICPACHTQLNNPDEAVIANLSPSEEYKTTVLSGLSPNIVMECARRALSFWAYQTAQDMYYQRQLYRTLADKYSDLNIRLEKNMNDSSSEIEELQRKLTGMAAEQDALRRENEEISQSCGEKSRHLLQLQELYDKVKRKAELSQIQKAASDAVASTLETSQLNQVIGGHSPTQIVPESDNTPAFGQRRANGSGMNTGMPRSYPNVTRESTLWPPTGGAFRLKLGPRQHHLEASVIEE</sequence>
<evidence type="ECO:0000256" key="1">
    <source>
        <dbReference type="SAM" id="Coils"/>
    </source>
</evidence>
<protein>
    <recommendedName>
        <fullName evidence="4">E3 ubiquitin-protein ligase CCNB1IP1</fullName>
    </recommendedName>
</protein>
<keyword evidence="3" id="KW-1185">Reference proteome</keyword>
<dbReference type="InterPro" id="IPR042448">
    <property type="entry name" value="CCNB1IP1"/>
</dbReference>
<evidence type="ECO:0000313" key="3">
    <source>
        <dbReference type="Proteomes" id="UP001140502"/>
    </source>
</evidence>
<dbReference type="PANTHER" id="PTHR14305:SF0">
    <property type="entry name" value="E3 UBIQUITIN-PROTEIN LIGASE CCNB1IP1"/>
    <property type="match status" value="1"/>
</dbReference>
<dbReference type="GO" id="GO:0007131">
    <property type="term" value="P:reciprocal meiotic recombination"/>
    <property type="evidence" value="ECO:0007669"/>
    <property type="project" value="InterPro"/>
</dbReference>
<keyword evidence="1" id="KW-0175">Coiled coil</keyword>
<reference evidence="2" key="1">
    <citation type="submission" date="2022-10" db="EMBL/GenBank/DDBJ databases">
        <title>Tapping the CABI collections for fungal endophytes: first genome assemblies for Collariella, Neodidymelliopsis, Ascochyta clinopodiicola, Didymella pomorum, Didymosphaeria variabile, Neocosmospora piperis and Neocucurbitaria cava.</title>
        <authorList>
            <person name="Hill R."/>
        </authorList>
    </citation>
    <scope>NUCLEOTIDE SEQUENCE</scope>
    <source>
        <strain evidence="2">IMI 366586</strain>
    </source>
</reference>
<dbReference type="EMBL" id="JAPEUR010000073">
    <property type="protein sequence ID" value="KAJ4323182.1"/>
    <property type="molecule type" value="Genomic_DNA"/>
</dbReference>
<organism evidence="2 3">
    <name type="scientific">Fusarium piperis</name>
    <dbReference type="NCBI Taxonomy" id="1435070"/>
    <lineage>
        <taxon>Eukaryota</taxon>
        <taxon>Fungi</taxon>
        <taxon>Dikarya</taxon>
        <taxon>Ascomycota</taxon>
        <taxon>Pezizomycotina</taxon>
        <taxon>Sordariomycetes</taxon>
        <taxon>Hypocreomycetidae</taxon>
        <taxon>Hypocreales</taxon>
        <taxon>Nectriaceae</taxon>
        <taxon>Fusarium</taxon>
        <taxon>Fusarium solani species complex</taxon>
    </lineage>
</organism>
<evidence type="ECO:0000313" key="2">
    <source>
        <dbReference type="EMBL" id="KAJ4323182.1"/>
    </source>
</evidence>
<dbReference type="GO" id="GO:0000795">
    <property type="term" value="C:synaptonemal complex"/>
    <property type="evidence" value="ECO:0007669"/>
    <property type="project" value="InterPro"/>
</dbReference>
<dbReference type="GO" id="GO:0061630">
    <property type="term" value="F:ubiquitin protein ligase activity"/>
    <property type="evidence" value="ECO:0007669"/>
    <property type="project" value="InterPro"/>
</dbReference>